<proteinExistence type="predicted"/>
<organism evidence="1 2">
    <name type="scientific">Cherax quadricarinatus</name>
    <name type="common">Australian red claw crayfish</name>
    <dbReference type="NCBI Taxonomy" id="27406"/>
    <lineage>
        <taxon>Eukaryota</taxon>
        <taxon>Metazoa</taxon>
        <taxon>Ecdysozoa</taxon>
        <taxon>Arthropoda</taxon>
        <taxon>Crustacea</taxon>
        <taxon>Multicrustacea</taxon>
        <taxon>Malacostraca</taxon>
        <taxon>Eumalacostraca</taxon>
        <taxon>Eucarida</taxon>
        <taxon>Decapoda</taxon>
        <taxon>Pleocyemata</taxon>
        <taxon>Astacidea</taxon>
        <taxon>Parastacoidea</taxon>
        <taxon>Parastacidae</taxon>
        <taxon>Cherax</taxon>
    </lineage>
</organism>
<sequence>MNIFEKCQAVPSLTGHKCVRATHFPPSCIFNHITISVTVRKLCMFMTTEYKNYTIICQSITFSPYIHTHTQIHIQYIVQKIIPGDVSNHHVNNTVTSIITL</sequence>
<keyword evidence="2" id="KW-1185">Reference proteome</keyword>
<reference evidence="1 2" key="1">
    <citation type="journal article" date="2024" name="BMC Genomics">
        <title>Genome assembly of redclaw crayfish (Cherax quadricarinatus) provides insights into its immune adaptation and hypoxia tolerance.</title>
        <authorList>
            <person name="Liu Z."/>
            <person name="Zheng J."/>
            <person name="Li H."/>
            <person name="Fang K."/>
            <person name="Wang S."/>
            <person name="He J."/>
            <person name="Zhou D."/>
            <person name="Weng S."/>
            <person name="Chi M."/>
            <person name="Gu Z."/>
            <person name="He J."/>
            <person name="Li F."/>
            <person name="Wang M."/>
        </authorList>
    </citation>
    <scope>NUCLEOTIDE SEQUENCE [LARGE SCALE GENOMIC DNA]</scope>
    <source>
        <strain evidence="1">ZL_2023a</strain>
    </source>
</reference>
<gene>
    <name evidence="1" type="ORF">OTU49_015038</name>
</gene>
<dbReference type="Proteomes" id="UP001445076">
    <property type="component" value="Unassembled WGS sequence"/>
</dbReference>
<name>A0AAW0Y4D3_CHEQU</name>
<accession>A0AAW0Y4D3</accession>
<evidence type="ECO:0000313" key="2">
    <source>
        <dbReference type="Proteomes" id="UP001445076"/>
    </source>
</evidence>
<evidence type="ECO:0000313" key="1">
    <source>
        <dbReference type="EMBL" id="KAK8750877.1"/>
    </source>
</evidence>
<comment type="caution">
    <text evidence="1">The sequence shown here is derived from an EMBL/GenBank/DDBJ whole genome shotgun (WGS) entry which is preliminary data.</text>
</comment>
<protein>
    <submittedName>
        <fullName evidence="1">Uncharacterized protein</fullName>
    </submittedName>
</protein>
<dbReference type="AlphaFoldDB" id="A0AAW0Y4D3"/>
<dbReference type="EMBL" id="JARKIK010000007">
    <property type="protein sequence ID" value="KAK8750877.1"/>
    <property type="molecule type" value="Genomic_DNA"/>
</dbReference>